<reference evidence="2 3" key="1">
    <citation type="submission" date="2010-04" db="EMBL/GenBank/DDBJ databases">
        <title>The genome of Herbaspirillum seropedicae SmR1, an endophytic, nitrogen-fixing, plant-growth promoting beta-Proteobacteria.</title>
        <authorList>
            <person name="Pedrosa F.O."/>
            <person name="Monteiro R.A."/>
            <person name="Wassem R."/>
            <person name="Cruz L.M."/>
            <person name="Ayub R.A."/>
            <person name="Colauto N.B."/>
            <person name="Fernandez M.A."/>
            <person name="Fungaro M.H.P."/>
            <person name="Grisard E.C."/>
            <person name="Hungria M."/>
            <person name="Madeira H.M.F."/>
            <person name="Nodari R.O."/>
            <person name="Osaku C.A."/>
            <person name="Petzl-Erler M.L."/>
            <person name="Terenzi H."/>
            <person name="Vieira L.G.E."/>
            <person name="Almeida M.I.M."/>
            <person name="Alves L.R."/>
            <person name="Arantes O.M.N."/>
            <person name="Balsanelli E."/>
            <person name="Barcellos F.G."/>
            <person name="Baura V.A."/>
            <person name="Binde D.R."/>
            <person name="Campo R.J."/>
            <person name="Chubatsu L.S."/>
            <person name="Chueire L.M.O."/>
            <person name="Ciferri R.R."/>
            <person name="Correa L.C."/>
            <person name="da Conceicao Silva J.L."/>
            <person name="Dabul A.N.G."/>
            <person name="Dambros B.P."/>
            <person name="Faoro H."/>
            <person name="Favetti A."/>
            <person name="Friedermann G."/>
            <person name="Furlaneto M.C."/>
            <person name="Gasques L.S."/>
            <person name="Gimenes C.C.T."/>
            <person name="Gioppo N.M.R."/>
            <person name="Glienke-Blanco C."/>
            <person name="Godoy L.P."/>
            <person name="Guerra M.P."/>
            <person name="Karp S."/>
            <person name="Kava-Cordeiro V."/>
            <person name="Margarido V.P."/>
            <person name="Mathioni S.M."/>
            <person name="Menck-Soares M.A."/>
            <person name="Murace N.K."/>
            <person name="Nicolas M.F."/>
            <person name="Oliveira C.E.C."/>
            <person name="Pagnan N.A.B."/>
            <person name="Pamphile J.A."/>
            <person name="Patussi E.V."/>
            <person name="Pereira L.F.P."/>
            <person name="Pereira-Ferrari L."/>
            <person name="Pinto F.G.S."/>
            <person name="Precoma C."/>
            <person name="Prioli A.J."/>
            <person name="Prioli S.M.A.P."/>
            <person name="Raittz R.T."/>
            <person name="Ramos H.J.O."/>
            <person name="Ribeiro E.M.S.F."/>
            <person name="Rigo L.U."/>
            <person name="Rocha C.L.M.S.C."/>
            <person name="Rocha S.N."/>
            <person name="Santos K."/>
            <person name="Satori D."/>
            <person name="Silva A.G."/>
            <person name="Simao R.C.G."/>
            <person name="Soares M.A.M."/>
            <person name="Souza E.M."/>
            <person name="Steffens M.B.R."/>
            <person name="Steindel M."/>
            <person name="Tadra-Sfeir M.Z."/>
            <person name="Takahashi E.K."/>
            <person name="Torres R.A."/>
            <person name="Valle J.S."/>
            <person name="Vernal J.I."/>
            <person name="Vilas-Boas L.A."/>
            <person name="Watanabe M.A.E."/>
            <person name="Weiss V.A."/>
            <person name="Yates M.A."/>
            <person name="Souza E.M."/>
        </authorList>
    </citation>
    <scope>NUCLEOTIDE SEQUENCE [LARGE SCALE GENOMIC DNA]</scope>
    <source>
        <strain evidence="2 3">SmR1</strain>
    </source>
</reference>
<keyword evidence="1" id="KW-0732">Signal</keyword>
<name>D8J0P8_HERSS</name>
<accession>D8J0P8</accession>
<organism evidence="2 3">
    <name type="scientific">Herbaspirillum seropedicae (strain SmR1)</name>
    <dbReference type="NCBI Taxonomy" id="757424"/>
    <lineage>
        <taxon>Bacteria</taxon>
        <taxon>Pseudomonadati</taxon>
        <taxon>Pseudomonadota</taxon>
        <taxon>Betaproteobacteria</taxon>
        <taxon>Burkholderiales</taxon>
        <taxon>Oxalobacteraceae</taxon>
        <taxon>Herbaspirillum</taxon>
    </lineage>
</organism>
<proteinExistence type="predicted"/>
<protein>
    <submittedName>
        <fullName evidence="2">Quinohemoprotein alcohol dehydrogenase protein</fullName>
    </submittedName>
</protein>
<dbReference type="EMBL" id="CP002039">
    <property type="protein sequence ID" value="ADJ62453.1"/>
    <property type="molecule type" value="Genomic_DNA"/>
</dbReference>
<dbReference type="KEGG" id="hse:Hsero_0936"/>
<evidence type="ECO:0000313" key="2">
    <source>
        <dbReference type="EMBL" id="ADJ62453.1"/>
    </source>
</evidence>
<gene>
    <name evidence="2" type="primary">qbdB</name>
    <name evidence="2" type="ordered locus">Hsero_0936</name>
</gene>
<keyword evidence="3" id="KW-1185">Reference proteome</keyword>
<sequence>MKTILPHCPCPASRLSRIWLNSRMPAARKMLALAALSLVVMFPVAAHAIDVDIGDFVPAPGGTTVGLLYYQHAERDSLYTKGQKAALNPRLVSDIGIARLVHYTSIGGLAFAPQVLLPFGRLDAGRDTAPLGQTSGVGDIILAAPFWPLNDAASRTYLGIAPYLYLPTGSYDRNRALNLGEHRWKFDLQVGFVKGFTEKWYLDLTGDVMFYGKNNDYGSNGATQRQKSLFQGQAYLRYQFTPVANIFVGLSQNWGGETRVDGVASNDEARQRKASIGGSWFIGPKTQLLGAIGRDLYVQNGFKENARINLRLLRVF</sequence>
<dbReference type="eggNOG" id="COG4313">
    <property type="taxonomic scope" value="Bacteria"/>
</dbReference>
<feature type="signal peptide" evidence="1">
    <location>
        <begin position="1"/>
        <end position="48"/>
    </location>
</feature>
<dbReference type="InterPro" id="IPR025737">
    <property type="entry name" value="FApF"/>
</dbReference>
<dbReference type="Pfam" id="PF13557">
    <property type="entry name" value="Phenol_MetA_deg"/>
    <property type="match status" value="1"/>
</dbReference>
<dbReference type="HOGENOM" id="CLU_082643_0_0_4"/>
<evidence type="ECO:0000313" key="3">
    <source>
        <dbReference type="Proteomes" id="UP000000329"/>
    </source>
</evidence>
<feature type="chain" id="PRO_5003115714" evidence="1">
    <location>
        <begin position="49"/>
        <end position="316"/>
    </location>
</feature>
<dbReference type="Proteomes" id="UP000000329">
    <property type="component" value="Chromosome"/>
</dbReference>
<dbReference type="AlphaFoldDB" id="D8J0P8"/>
<evidence type="ECO:0000256" key="1">
    <source>
        <dbReference type="SAM" id="SignalP"/>
    </source>
</evidence>